<evidence type="ECO:0000313" key="1">
    <source>
        <dbReference type="EMBL" id="ORZ36031.1"/>
    </source>
</evidence>
<evidence type="ECO:0000313" key="2">
    <source>
        <dbReference type="Proteomes" id="UP000193411"/>
    </source>
</evidence>
<protein>
    <recommendedName>
        <fullName evidence="3">DDE Tnp4 domain-containing protein</fullName>
    </recommendedName>
</protein>
<reference evidence="1 2" key="1">
    <citation type="submission" date="2016-07" db="EMBL/GenBank/DDBJ databases">
        <title>Pervasive Adenine N6-methylation of Active Genes in Fungi.</title>
        <authorList>
            <consortium name="DOE Joint Genome Institute"/>
            <person name="Mondo S.J."/>
            <person name="Dannebaum R.O."/>
            <person name="Kuo R.C."/>
            <person name="Labutti K."/>
            <person name="Haridas S."/>
            <person name="Kuo A."/>
            <person name="Salamov A."/>
            <person name="Ahrendt S.R."/>
            <person name="Lipzen A."/>
            <person name="Sullivan W."/>
            <person name="Andreopoulos W.B."/>
            <person name="Clum A."/>
            <person name="Lindquist E."/>
            <person name="Daum C."/>
            <person name="Ramamoorthy G.K."/>
            <person name="Gryganskyi A."/>
            <person name="Culley D."/>
            <person name="Magnuson J.K."/>
            <person name="James T.Y."/>
            <person name="O'Malley M.A."/>
            <person name="Stajich J.E."/>
            <person name="Spatafora J.W."/>
            <person name="Visel A."/>
            <person name="Grigoriev I.V."/>
        </authorList>
    </citation>
    <scope>NUCLEOTIDE SEQUENCE [LARGE SCALE GENOMIC DNA]</scope>
    <source>
        <strain evidence="1 2">PL171</strain>
    </source>
</reference>
<dbReference type="EMBL" id="MCFL01000019">
    <property type="protein sequence ID" value="ORZ36031.1"/>
    <property type="molecule type" value="Genomic_DNA"/>
</dbReference>
<dbReference type="Proteomes" id="UP000193411">
    <property type="component" value="Unassembled WGS sequence"/>
</dbReference>
<organism evidence="1 2">
    <name type="scientific">Catenaria anguillulae PL171</name>
    <dbReference type="NCBI Taxonomy" id="765915"/>
    <lineage>
        <taxon>Eukaryota</taxon>
        <taxon>Fungi</taxon>
        <taxon>Fungi incertae sedis</taxon>
        <taxon>Blastocladiomycota</taxon>
        <taxon>Blastocladiomycetes</taxon>
        <taxon>Blastocladiales</taxon>
        <taxon>Catenariaceae</taxon>
        <taxon>Catenaria</taxon>
    </lineage>
</organism>
<gene>
    <name evidence="1" type="ORF">BCR44DRAFT_104068</name>
</gene>
<proteinExistence type="predicted"/>
<name>A0A1Y2HQG8_9FUNG</name>
<dbReference type="AlphaFoldDB" id="A0A1Y2HQG8"/>
<sequence length="144" mass="16238">PRIVGWLFSDLDDHRFKQELRMYHQSFFRLLELLGDHPVLHPPPGKKPQLPMHIQLTIALIRMGTYGNGSSVGKVARLCSVSEGVTILSTDRVITAILSLYSSVVAWPTFHERQAIKQHFLQQYGLPQVIGCVDGTLIPLAWKP</sequence>
<keyword evidence="2" id="KW-1185">Reference proteome</keyword>
<comment type="caution">
    <text evidence="1">The sequence shown here is derived from an EMBL/GenBank/DDBJ whole genome shotgun (WGS) entry which is preliminary data.</text>
</comment>
<evidence type="ECO:0008006" key="3">
    <source>
        <dbReference type="Google" id="ProtNLM"/>
    </source>
</evidence>
<dbReference type="STRING" id="765915.A0A1Y2HQG8"/>
<feature type="non-terminal residue" evidence="1">
    <location>
        <position position="144"/>
    </location>
</feature>
<accession>A0A1Y2HQG8</accession>
<feature type="non-terminal residue" evidence="1">
    <location>
        <position position="1"/>
    </location>
</feature>
<dbReference type="OrthoDB" id="2506658at2759"/>